<dbReference type="EMBL" id="JABEMA010000420">
    <property type="protein sequence ID" value="NNH24603.1"/>
    <property type="molecule type" value="Genomic_DNA"/>
</dbReference>
<comment type="caution">
    <text evidence="2">The sequence shown here is derived from an EMBL/GenBank/DDBJ whole genome shotgun (WGS) entry which is preliminary data.</text>
</comment>
<name>A0A849BT27_9ACTN</name>
<proteinExistence type="predicted"/>
<organism evidence="2 3">
    <name type="scientific">Pseudokineococcus marinus</name>
    <dbReference type="NCBI Taxonomy" id="351215"/>
    <lineage>
        <taxon>Bacteria</taxon>
        <taxon>Bacillati</taxon>
        <taxon>Actinomycetota</taxon>
        <taxon>Actinomycetes</taxon>
        <taxon>Kineosporiales</taxon>
        <taxon>Kineosporiaceae</taxon>
        <taxon>Pseudokineococcus</taxon>
    </lineage>
</organism>
<feature type="compositionally biased region" description="Basic and acidic residues" evidence="1">
    <location>
        <begin position="18"/>
        <end position="30"/>
    </location>
</feature>
<sequence>AHRSGRAVPSGPSAPPPVEEHEPPGDDRSAADPADPAELRRAHRHCWVLPDDPGEGGEQEEPFAGVVAEWRLGPTGWLARVVYALGDGEMATVVESWLGADQLRPA</sequence>
<feature type="region of interest" description="Disordered" evidence="1">
    <location>
        <begin position="1"/>
        <end position="60"/>
    </location>
</feature>
<dbReference type="AlphaFoldDB" id="A0A849BT27"/>
<feature type="compositionally biased region" description="Low complexity" evidence="1">
    <location>
        <begin position="1"/>
        <end position="11"/>
    </location>
</feature>
<dbReference type="RefSeq" id="WP_171204333.1">
    <property type="nucleotide sequence ID" value="NZ_JABEMA010000420.1"/>
</dbReference>
<evidence type="ECO:0000313" key="3">
    <source>
        <dbReference type="Proteomes" id="UP000555552"/>
    </source>
</evidence>
<protein>
    <submittedName>
        <fullName evidence="2">Uncharacterized protein</fullName>
    </submittedName>
</protein>
<dbReference type="Proteomes" id="UP000555552">
    <property type="component" value="Unassembled WGS sequence"/>
</dbReference>
<keyword evidence="3" id="KW-1185">Reference proteome</keyword>
<gene>
    <name evidence="2" type="ORF">HLB09_16220</name>
</gene>
<evidence type="ECO:0000313" key="2">
    <source>
        <dbReference type="EMBL" id="NNH24603.1"/>
    </source>
</evidence>
<evidence type="ECO:0000256" key="1">
    <source>
        <dbReference type="SAM" id="MobiDB-lite"/>
    </source>
</evidence>
<feature type="non-terminal residue" evidence="2">
    <location>
        <position position="1"/>
    </location>
</feature>
<accession>A0A849BT27</accession>
<reference evidence="2 3" key="1">
    <citation type="submission" date="2020-05" db="EMBL/GenBank/DDBJ databases">
        <title>MicrobeNet Type strains.</title>
        <authorList>
            <person name="Nicholson A.C."/>
        </authorList>
    </citation>
    <scope>NUCLEOTIDE SEQUENCE [LARGE SCALE GENOMIC DNA]</scope>
    <source>
        <strain evidence="2 3">JCM 14547</strain>
    </source>
</reference>